<dbReference type="RefSeq" id="WP_189515961.1">
    <property type="nucleotide sequence ID" value="NZ_BMXG01000018.1"/>
</dbReference>
<reference evidence="1" key="1">
    <citation type="journal article" date="2014" name="Int. J. Syst. Evol. Microbiol.">
        <title>Complete genome sequence of Corynebacterium casei LMG S-19264T (=DSM 44701T), isolated from a smear-ripened cheese.</title>
        <authorList>
            <consortium name="US DOE Joint Genome Institute (JGI-PGF)"/>
            <person name="Walter F."/>
            <person name="Albersmeier A."/>
            <person name="Kalinowski J."/>
            <person name="Ruckert C."/>
        </authorList>
    </citation>
    <scope>NUCLEOTIDE SEQUENCE</scope>
    <source>
        <strain evidence="1">KCTC 12870</strain>
    </source>
</reference>
<dbReference type="Gene3D" id="1.20.1440.60">
    <property type="entry name" value="23S rRNA-intervening sequence"/>
    <property type="match status" value="1"/>
</dbReference>
<reference evidence="1" key="2">
    <citation type="submission" date="2020-09" db="EMBL/GenBank/DDBJ databases">
        <authorList>
            <person name="Sun Q."/>
            <person name="Kim S."/>
        </authorList>
    </citation>
    <scope>NUCLEOTIDE SEQUENCE</scope>
    <source>
        <strain evidence="1">KCTC 12870</strain>
    </source>
</reference>
<dbReference type="EMBL" id="BMXG01000018">
    <property type="protein sequence ID" value="GHC07826.1"/>
    <property type="molecule type" value="Genomic_DNA"/>
</dbReference>
<evidence type="ECO:0000313" key="1">
    <source>
        <dbReference type="EMBL" id="GHC07826.1"/>
    </source>
</evidence>
<dbReference type="Proteomes" id="UP000642829">
    <property type="component" value="Unassembled WGS sequence"/>
</dbReference>
<organism evidence="1 2">
    <name type="scientific">Cerasicoccus arenae</name>
    <dbReference type="NCBI Taxonomy" id="424488"/>
    <lineage>
        <taxon>Bacteria</taxon>
        <taxon>Pseudomonadati</taxon>
        <taxon>Verrucomicrobiota</taxon>
        <taxon>Opitutia</taxon>
        <taxon>Puniceicoccales</taxon>
        <taxon>Cerasicoccaceae</taxon>
        <taxon>Cerasicoccus</taxon>
    </lineage>
</organism>
<keyword evidence="2" id="KW-1185">Reference proteome</keyword>
<dbReference type="NCBIfam" id="TIGR02436">
    <property type="entry name" value="four helix bundle protein"/>
    <property type="match status" value="1"/>
</dbReference>
<dbReference type="AlphaFoldDB" id="A0A8J3DJS0"/>
<name>A0A8J3DJS0_9BACT</name>
<dbReference type="InterPro" id="IPR036583">
    <property type="entry name" value="23S_rRNA_IVS_sf"/>
</dbReference>
<dbReference type="SUPFAM" id="SSF158446">
    <property type="entry name" value="IVS-encoded protein-like"/>
    <property type="match status" value="1"/>
</dbReference>
<proteinExistence type="predicted"/>
<protein>
    <submittedName>
        <fullName evidence="1">Uncharacterized protein</fullName>
    </submittedName>
</protein>
<comment type="caution">
    <text evidence="1">The sequence shown here is derived from an EMBL/GenBank/DDBJ whole genome shotgun (WGS) entry which is preliminary data.</text>
</comment>
<accession>A0A8J3DJS0</accession>
<gene>
    <name evidence="1" type="ORF">GCM10007047_26280</name>
</gene>
<dbReference type="InterPro" id="IPR012657">
    <property type="entry name" value="23S_rRNA-intervening_sequence"/>
</dbReference>
<sequence>MSNFFPHETQKVYQLSIEWVVMVENFTEGDNRRKGLAEQLDSISNTIPIHIVAALGKGSSAERVKAFDAAKSQVLACTAVLDMMVARNVLETGDAAMGKRQLAMMSRLLNGMIQSANTHELIRNRLSVPS</sequence>
<evidence type="ECO:0000313" key="2">
    <source>
        <dbReference type="Proteomes" id="UP000642829"/>
    </source>
</evidence>